<dbReference type="SUPFAM" id="SSF56601">
    <property type="entry name" value="beta-lactamase/transpeptidase-like"/>
    <property type="match status" value="1"/>
</dbReference>
<keyword evidence="4" id="KW-1185">Reference proteome</keyword>
<dbReference type="InterPro" id="IPR050491">
    <property type="entry name" value="AmpC-like"/>
</dbReference>
<dbReference type="Proteomes" id="UP000295334">
    <property type="component" value="Unassembled WGS sequence"/>
</dbReference>
<keyword evidence="1" id="KW-0732">Signal</keyword>
<dbReference type="InterPro" id="IPR001466">
    <property type="entry name" value="Beta-lactam-related"/>
</dbReference>
<gene>
    <name evidence="3" type="ORF">EPD60_00945</name>
</gene>
<name>A0A4R1BN92_9BACT</name>
<evidence type="ECO:0000259" key="2">
    <source>
        <dbReference type="Pfam" id="PF00144"/>
    </source>
</evidence>
<organism evidence="3 4">
    <name type="scientific">Flaviaesturariibacter flavus</name>
    <dbReference type="NCBI Taxonomy" id="2502780"/>
    <lineage>
        <taxon>Bacteria</taxon>
        <taxon>Pseudomonadati</taxon>
        <taxon>Bacteroidota</taxon>
        <taxon>Chitinophagia</taxon>
        <taxon>Chitinophagales</taxon>
        <taxon>Chitinophagaceae</taxon>
        <taxon>Flaviaestuariibacter</taxon>
    </lineage>
</organism>
<evidence type="ECO:0000313" key="3">
    <source>
        <dbReference type="EMBL" id="TCJ19013.1"/>
    </source>
</evidence>
<dbReference type="OrthoDB" id="9793489at2"/>
<feature type="chain" id="PRO_5020781047" evidence="1">
    <location>
        <begin position="20"/>
        <end position="391"/>
    </location>
</feature>
<accession>A0A4R1BN92</accession>
<dbReference type="GO" id="GO:0016787">
    <property type="term" value="F:hydrolase activity"/>
    <property type="evidence" value="ECO:0007669"/>
    <property type="project" value="UniProtKB-KW"/>
</dbReference>
<feature type="signal peptide" evidence="1">
    <location>
        <begin position="1"/>
        <end position="19"/>
    </location>
</feature>
<sequence>MNRYKSLAFVALSTAILCACGGSSEKVKITAVDTVEKQGLRPVGDLPAAEKQRYHDAIAAFMQRSGFLRNFSGGILIAKNGVPVYEYYQGFRDYKTRDTLTSETPLQIASTSKPFTAAAVLQLVEKGKIGLDDLVSKYFPGFPYPEVTVRSLLTHRSGLPNYINYMDRDTRWERRRPATNADVINSLLTWNVPRAYRPNAAFNYCNTNFVLLASIVEKVTGTPFPQYMKENFFDRFGMKNTYIKTVSDSSFNQSFDRYWRPWDLDFSDGPYGDKNIYSTPRDLLQWDQAWYQGLVISKAMADSAFTGASNERAGTHNYGLGWRLLAAPGNKKVIYHNGHWHGFNSAFARLVHEQGTIIILSNKFNPAVYPFARALYNAFGNYDGRQPEGEE</sequence>
<dbReference type="PROSITE" id="PS51257">
    <property type="entry name" value="PROKAR_LIPOPROTEIN"/>
    <property type="match status" value="1"/>
</dbReference>
<feature type="domain" description="Beta-lactamase-related" evidence="2">
    <location>
        <begin position="74"/>
        <end position="375"/>
    </location>
</feature>
<dbReference type="Gene3D" id="3.40.710.10">
    <property type="entry name" value="DD-peptidase/beta-lactamase superfamily"/>
    <property type="match status" value="1"/>
</dbReference>
<protein>
    <submittedName>
        <fullName evidence="3">Class A beta-lactamase-related serine hydrolase</fullName>
    </submittedName>
</protein>
<keyword evidence="3" id="KW-0378">Hydrolase</keyword>
<dbReference type="RefSeq" id="WP_131445900.1">
    <property type="nucleotide sequence ID" value="NZ_SJZI01000002.1"/>
</dbReference>
<dbReference type="Pfam" id="PF00144">
    <property type="entry name" value="Beta-lactamase"/>
    <property type="match status" value="1"/>
</dbReference>
<dbReference type="PANTHER" id="PTHR46825:SF9">
    <property type="entry name" value="BETA-LACTAMASE-RELATED DOMAIN-CONTAINING PROTEIN"/>
    <property type="match status" value="1"/>
</dbReference>
<reference evidence="3 4" key="1">
    <citation type="submission" date="2019-03" db="EMBL/GenBank/DDBJ databases">
        <authorList>
            <person name="Kim M.K.M."/>
        </authorList>
    </citation>
    <scope>NUCLEOTIDE SEQUENCE [LARGE SCALE GENOMIC DNA]</scope>
    <source>
        <strain evidence="3 4">17J68-12</strain>
    </source>
</reference>
<comment type="caution">
    <text evidence="3">The sequence shown here is derived from an EMBL/GenBank/DDBJ whole genome shotgun (WGS) entry which is preliminary data.</text>
</comment>
<evidence type="ECO:0000256" key="1">
    <source>
        <dbReference type="SAM" id="SignalP"/>
    </source>
</evidence>
<dbReference type="InterPro" id="IPR012338">
    <property type="entry name" value="Beta-lactam/transpept-like"/>
</dbReference>
<dbReference type="PANTHER" id="PTHR46825">
    <property type="entry name" value="D-ALANYL-D-ALANINE-CARBOXYPEPTIDASE/ENDOPEPTIDASE AMPH"/>
    <property type="match status" value="1"/>
</dbReference>
<evidence type="ECO:0000313" key="4">
    <source>
        <dbReference type="Proteomes" id="UP000295334"/>
    </source>
</evidence>
<dbReference type="EMBL" id="SJZI01000002">
    <property type="protein sequence ID" value="TCJ19013.1"/>
    <property type="molecule type" value="Genomic_DNA"/>
</dbReference>
<proteinExistence type="predicted"/>
<dbReference type="AlphaFoldDB" id="A0A4R1BN92"/>